<dbReference type="Pfam" id="PF01535">
    <property type="entry name" value="PPR"/>
    <property type="match status" value="1"/>
</dbReference>
<sequence length="314" mass="35619">MEEYKTALYMFDEMRQLDAPIDLCTMNIAINFYCLLKRVNFGFAMLGCIFKLGYEPNAVTFTTLVKGLCLNDKVIEAENLFLNLLGHNLSVTDEVMISTLINGLCKGGWTSRACDLLEFLERTSCKPNAYSALMDGYCSQGRIDKVKGIFRSIVEQGLEPNMFTYAILIKGCFKKGKVDEAWCIFHKVSRKGLQHTTVTYNTMLHGLVCAGRFSEGWKLFGDMEAQQVRPDIITYGILVKGLCADGRVAAARDLLHQLPSKGLRPDVRMYTTIIASLHRKGLIEEGKRLLKEMKENGLRRDETLERLIRERDEL</sequence>
<reference evidence="4" key="1">
    <citation type="journal article" date="2018" name="Molecules">
        <title>The Pentatricopeptide Repeat Gene Family in Salvia miltiorrhiza: Genome-Wide Characterization and Expression Analysis.</title>
        <authorList>
            <person name="Li H."/>
            <person name="Li C."/>
            <person name="Deng Y."/>
            <person name="Jiang X."/>
            <person name="Lu S."/>
        </authorList>
    </citation>
    <scope>NUCLEOTIDE SEQUENCE</scope>
</reference>
<evidence type="ECO:0000313" key="4">
    <source>
        <dbReference type="EMBL" id="AYM01007.1"/>
    </source>
</evidence>
<dbReference type="EMBL" id="MH005007">
    <property type="protein sequence ID" value="AYM01007.1"/>
    <property type="molecule type" value="mRNA"/>
</dbReference>
<evidence type="ECO:0000256" key="2">
    <source>
        <dbReference type="ARBA" id="ARBA00022737"/>
    </source>
</evidence>
<dbReference type="AlphaFoldDB" id="A0A678WE12"/>
<proteinExistence type="evidence at transcript level"/>
<feature type="repeat" description="PPR" evidence="3">
    <location>
        <begin position="231"/>
        <end position="265"/>
    </location>
</feature>
<dbReference type="Gene3D" id="1.25.40.10">
    <property type="entry name" value="Tetratricopeptide repeat domain"/>
    <property type="match status" value="4"/>
</dbReference>
<evidence type="ECO:0000256" key="3">
    <source>
        <dbReference type="PROSITE-ProRule" id="PRU00708"/>
    </source>
</evidence>
<protein>
    <submittedName>
        <fullName evidence="4">Pentatricopeptide repeat protein</fullName>
    </submittedName>
</protein>
<feature type="repeat" description="PPR" evidence="3">
    <location>
        <begin position="126"/>
        <end position="160"/>
    </location>
</feature>
<feature type="repeat" description="PPR" evidence="3">
    <location>
        <begin position="161"/>
        <end position="195"/>
    </location>
</feature>
<dbReference type="PANTHER" id="PTHR47941">
    <property type="entry name" value="PENTATRICOPEPTIDE REPEAT-CONTAINING PROTEIN 3, MITOCHONDRIAL"/>
    <property type="match status" value="1"/>
</dbReference>
<feature type="repeat" description="PPR" evidence="3">
    <location>
        <begin position="57"/>
        <end position="91"/>
    </location>
</feature>
<keyword evidence="2" id="KW-0677">Repeat</keyword>
<accession>A0A678WE12</accession>
<dbReference type="InterPro" id="IPR002885">
    <property type="entry name" value="PPR_rpt"/>
</dbReference>
<feature type="repeat" description="PPR" evidence="3">
    <location>
        <begin position="266"/>
        <end position="300"/>
    </location>
</feature>
<dbReference type="NCBIfam" id="TIGR00756">
    <property type="entry name" value="PPR"/>
    <property type="match status" value="6"/>
</dbReference>
<name>A0A678WE12_SALMI</name>
<reference evidence="4" key="2">
    <citation type="submission" date="2018-02" db="EMBL/GenBank/DDBJ databases">
        <authorList>
            <person name="Li H.Q."/>
            <person name="Lu S.F."/>
        </authorList>
    </citation>
    <scope>NUCLEOTIDE SEQUENCE</scope>
</reference>
<dbReference type="PROSITE" id="PS51375">
    <property type="entry name" value="PPR"/>
    <property type="match status" value="6"/>
</dbReference>
<dbReference type="Pfam" id="PF13041">
    <property type="entry name" value="PPR_2"/>
    <property type="match status" value="2"/>
</dbReference>
<dbReference type="InterPro" id="IPR011990">
    <property type="entry name" value="TPR-like_helical_dom_sf"/>
</dbReference>
<dbReference type="Pfam" id="PF12854">
    <property type="entry name" value="PPR_1"/>
    <property type="match status" value="2"/>
</dbReference>
<comment type="similarity">
    <text evidence="1">Belongs to the PPR family. P subfamily.</text>
</comment>
<evidence type="ECO:0000256" key="1">
    <source>
        <dbReference type="ARBA" id="ARBA00007626"/>
    </source>
</evidence>
<organism evidence="4">
    <name type="scientific">Salvia miltiorrhiza</name>
    <name type="common">Chinese sage</name>
    <dbReference type="NCBI Taxonomy" id="226208"/>
    <lineage>
        <taxon>Eukaryota</taxon>
        <taxon>Viridiplantae</taxon>
        <taxon>Streptophyta</taxon>
        <taxon>Embryophyta</taxon>
        <taxon>Tracheophyta</taxon>
        <taxon>Spermatophyta</taxon>
        <taxon>Magnoliopsida</taxon>
        <taxon>eudicotyledons</taxon>
        <taxon>Gunneridae</taxon>
        <taxon>Pentapetalae</taxon>
        <taxon>asterids</taxon>
        <taxon>lamiids</taxon>
        <taxon>Lamiales</taxon>
        <taxon>Lamiaceae</taxon>
        <taxon>Nepetoideae</taxon>
        <taxon>Mentheae</taxon>
        <taxon>Salviinae</taxon>
        <taxon>Salvia</taxon>
        <taxon>Salvia incertae sedis</taxon>
    </lineage>
</organism>
<feature type="repeat" description="PPR" evidence="3">
    <location>
        <begin position="196"/>
        <end position="230"/>
    </location>
</feature>